<evidence type="ECO:0000256" key="17">
    <source>
        <dbReference type="SAM" id="Phobius"/>
    </source>
</evidence>
<dbReference type="InterPro" id="IPR003856">
    <property type="entry name" value="LPS_length_determ_N"/>
</dbReference>
<dbReference type="InterPro" id="IPR027417">
    <property type="entry name" value="P-loop_NTPase"/>
</dbReference>
<keyword evidence="7 21" id="KW-0808">Transferase</keyword>
<feature type="transmembrane region" description="Helical" evidence="17">
    <location>
        <begin position="52"/>
        <end position="74"/>
    </location>
</feature>
<evidence type="ECO:0000256" key="9">
    <source>
        <dbReference type="ARBA" id="ARBA00022741"/>
    </source>
</evidence>
<evidence type="ECO:0000259" key="18">
    <source>
        <dbReference type="Pfam" id="PF02706"/>
    </source>
</evidence>
<evidence type="ECO:0000256" key="4">
    <source>
        <dbReference type="ARBA" id="ARBA00011903"/>
    </source>
</evidence>
<evidence type="ECO:0000256" key="5">
    <source>
        <dbReference type="ARBA" id="ARBA00022475"/>
    </source>
</evidence>
<dbReference type="GO" id="GO:0005524">
    <property type="term" value="F:ATP binding"/>
    <property type="evidence" value="ECO:0007669"/>
    <property type="project" value="UniProtKB-KW"/>
</dbReference>
<sequence length="836" mass="91292">MTDNPETLSQHQSDDLFRQSPAGGALEDGDEGEKIDVAALLRSLKAHWRWPVGLAGAGAVLAVLITLFSVPVFVSTGSIYLGNAEKDQGVPSGGSGLSLLAGLTQAPNMETQIQIMQSRDIIERAIARSGLNVSILSPSENNSVHFWYWLASGHSFGIYAPPGDGLHASLVKAIGPNLYGARLDLIFTASGHYRIQRGKQVLLTGILGEPAVAPTLRLVLQPNVAGFVPKAGSTYHLTIQPPLAIYKMIRSRVSVAEAGENTGGTTTSFLVNLAFQDANPYTSQHFLNTLMLTYLEQTHAWATGQASSTYDYLNVQLEKIRTALETADNRLAGYQSKSGVLSVASNAQVMISQMATYESQLSALKLKLYSLQRLRRELNTPGDRVNPYLVSSVSDPVLNGLSEKLITAQGKEAALRNLYTPAAPEMRQIMTEIDSIKSAIRNVLSNQETETNQRMRSLSNLIGQYKEQMGHYPQEALQVLSLTRSSEVLGKLYMFLMEKQEEAAISKASTITKNRILDTALVHDLPVSPVGKRNVLVGAFLGLLSGLGVVFWRFLAHKGFHSDEEIRRRYASLPLFGTLPEYTKFSAPSNGLKSAGMTIPDSRSGYGEAMRLLRGKLYMDIAGGEHGRVLMLTSAVQGDGKSTVATQLAMALAKDGKSVLLIDADLRNPHLHEVFRTVQSPGLAGYLAGQGEWRACVQSLTGQPDLPLQLIAAGEVPPSPVELVGQPRFAELIDRARREYDYIVLDTPPFPMVSDGLVISRMVDRVLSVIRVGQTPRRAFQEHVIGVAHMARPRGLVINGTSMDQGLGYSYTTNKTALQILKDKMRVFVRRMRWRA</sequence>
<evidence type="ECO:0000256" key="15">
    <source>
        <dbReference type="ARBA" id="ARBA00051245"/>
    </source>
</evidence>
<feature type="compositionally biased region" description="Polar residues" evidence="16">
    <location>
        <begin position="1"/>
        <end position="11"/>
    </location>
</feature>
<dbReference type="Pfam" id="PF13614">
    <property type="entry name" value="AAA_31"/>
    <property type="match status" value="1"/>
</dbReference>
<dbReference type="EMBL" id="WNJL01000022">
    <property type="protein sequence ID" value="NDU41894.1"/>
    <property type="molecule type" value="Genomic_DNA"/>
</dbReference>
<comment type="subcellular location">
    <subcellularLocation>
        <location evidence="1">Cell inner membrane</location>
        <topology evidence="1">Multi-pass membrane protein</topology>
    </subcellularLocation>
</comment>
<keyword evidence="8 17" id="KW-0812">Transmembrane</keyword>
<keyword evidence="14" id="KW-0829">Tyrosine-protein kinase</keyword>
<evidence type="ECO:0000256" key="2">
    <source>
        <dbReference type="ARBA" id="ARBA00007316"/>
    </source>
</evidence>
<dbReference type="GO" id="GO:0005886">
    <property type="term" value="C:plasma membrane"/>
    <property type="evidence" value="ECO:0007669"/>
    <property type="project" value="UniProtKB-SubCell"/>
</dbReference>
<accession>A0A845UDC6</accession>
<proteinExistence type="inferred from homology"/>
<dbReference type="PANTHER" id="PTHR32309:SF13">
    <property type="entry name" value="FERRIC ENTEROBACTIN TRANSPORT PROTEIN FEPE"/>
    <property type="match status" value="1"/>
</dbReference>
<dbReference type="GO" id="GO:0004715">
    <property type="term" value="F:non-membrane spanning protein tyrosine kinase activity"/>
    <property type="evidence" value="ECO:0007669"/>
    <property type="project" value="UniProtKB-EC"/>
</dbReference>
<gene>
    <name evidence="21" type="ORF">GL267_04315</name>
</gene>
<evidence type="ECO:0000259" key="19">
    <source>
        <dbReference type="Pfam" id="PF13614"/>
    </source>
</evidence>
<protein>
    <recommendedName>
        <fullName evidence="4">non-specific protein-tyrosine kinase</fullName>
        <ecNumber evidence="4">2.7.10.2</ecNumber>
    </recommendedName>
</protein>
<keyword evidence="5" id="KW-1003">Cell membrane</keyword>
<keyword evidence="6" id="KW-0997">Cell inner membrane</keyword>
<evidence type="ECO:0000256" key="6">
    <source>
        <dbReference type="ARBA" id="ARBA00022519"/>
    </source>
</evidence>
<keyword evidence="9" id="KW-0547">Nucleotide-binding</keyword>
<evidence type="ECO:0000256" key="1">
    <source>
        <dbReference type="ARBA" id="ARBA00004429"/>
    </source>
</evidence>
<dbReference type="EC" id="2.7.10.2" evidence="4"/>
<feature type="domain" description="Polysaccharide chain length determinant N-terminal" evidence="18">
    <location>
        <begin position="33"/>
        <end position="127"/>
    </location>
</feature>
<dbReference type="InterPro" id="IPR050445">
    <property type="entry name" value="Bact_polysacc_biosynth/exp"/>
</dbReference>
<keyword evidence="13 17" id="KW-0472">Membrane</keyword>
<evidence type="ECO:0000256" key="10">
    <source>
        <dbReference type="ARBA" id="ARBA00022777"/>
    </source>
</evidence>
<comment type="catalytic activity">
    <reaction evidence="15">
        <text>L-tyrosyl-[protein] + ATP = O-phospho-L-tyrosyl-[protein] + ADP + H(+)</text>
        <dbReference type="Rhea" id="RHEA:10596"/>
        <dbReference type="Rhea" id="RHEA-COMP:10136"/>
        <dbReference type="Rhea" id="RHEA-COMP:20101"/>
        <dbReference type="ChEBI" id="CHEBI:15378"/>
        <dbReference type="ChEBI" id="CHEBI:30616"/>
        <dbReference type="ChEBI" id="CHEBI:46858"/>
        <dbReference type="ChEBI" id="CHEBI:61978"/>
        <dbReference type="ChEBI" id="CHEBI:456216"/>
        <dbReference type="EC" id="2.7.10.2"/>
    </reaction>
</comment>
<dbReference type="AlphaFoldDB" id="A0A845UDC6"/>
<evidence type="ECO:0000256" key="8">
    <source>
        <dbReference type="ARBA" id="ARBA00022692"/>
    </source>
</evidence>
<evidence type="ECO:0000256" key="16">
    <source>
        <dbReference type="SAM" id="MobiDB-lite"/>
    </source>
</evidence>
<dbReference type="SUPFAM" id="SSF52540">
    <property type="entry name" value="P-loop containing nucleoside triphosphate hydrolases"/>
    <property type="match status" value="1"/>
</dbReference>
<dbReference type="PANTHER" id="PTHR32309">
    <property type="entry name" value="TYROSINE-PROTEIN KINASE"/>
    <property type="match status" value="1"/>
</dbReference>
<comment type="caution">
    <text evidence="21">The sequence shown here is derived from an EMBL/GenBank/DDBJ whole genome shotgun (WGS) entry which is preliminary data.</text>
</comment>
<name>A0A845UDC6_9PROT</name>
<evidence type="ECO:0000256" key="14">
    <source>
        <dbReference type="ARBA" id="ARBA00023137"/>
    </source>
</evidence>
<dbReference type="InterPro" id="IPR005702">
    <property type="entry name" value="Wzc-like_C"/>
</dbReference>
<evidence type="ECO:0000313" key="21">
    <source>
        <dbReference type="EMBL" id="NDU41894.1"/>
    </source>
</evidence>
<dbReference type="Gene3D" id="3.40.50.300">
    <property type="entry name" value="P-loop containing nucleotide triphosphate hydrolases"/>
    <property type="match status" value="1"/>
</dbReference>
<dbReference type="RefSeq" id="WP_163096896.1">
    <property type="nucleotide sequence ID" value="NZ_CP127523.1"/>
</dbReference>
<feature type="domain" description="Tyrosine-protein kinase G-rich" evidence="20">
    <location>
        <begin position="478"/>
        <end position="553"/>
    </location>
</feature>
<keyword evidence="11" id="KW-0067">ATP-binding</keyword>
<dbReference type="InterPro" id="IPR032807">
    <property type="entry name" value="GNVR"/>
</dbReference>
<dbReference type="NCBIfam" id="TIGR01007">
    <property type="entry name" value="eps_fam"/>
    <property type="match status" value="1"/>
</dbReference>
<evidence type="ECO:0000259" key="20">
    <source>
        <dbReference type="Pfam" id="PF13807"/>
    </source>
</evidence>
<dbReference type="CDD" id="cd05387">
    <property type="entry name" value="BY-kinase"/>
    <property type="match status" value="1"/>
</dbReference>
<evidence type="ECO:0000256" key="13">
    <source>
        <dbReference type="ARBA" id="ARBA00023136"/>
    </source>
</evidence>
<dbReference type="InterPro" id="IPR025669">
    <property type="entry name" value="AAA_dom"/>
</dbReference>
<keyword evidence="12 17" id="KW-1133">Transmembrane helix</keyword>
<evidence type="ECO:0000256" key="7">
    <source>
        <dbReference type="ARBA" id="ARBA00022679"/>
    </source>
</evidence>
<comment type="similarity">
    <text evidence="2">Belongs to the CpsD/CapB family.</text>
</comment>
<feature type="region of interest" description="Disordered" evidence="16">
    <location>
        <begin position="1"/>
        <end position="30"/>
    </location>
</feature>
<reference evidence="21" key="1">
    <citation type="submission" date="2019-11" db="EMBL/GenBank/DDBJ databases">
        <title>Acidithiobacillus ferrianus sp. nov.: a facultatively anaerobic and extremely acidophilic chemolithoautotroph.</title>
        <authorList>
            <person name="Norris P.R."/>
            <person name="Falagan C."/>
            <person name="Moya-Beltran A."/>
            <person name="Castro M."/>
            <person name="Quatrini R."/>
            <person name="Johnson D.B."/>
        </authorList>
    </citation>
    <scope>NUCLEOTIDE SEQUENCE [LARGE SCALE GENOMIC DNA]</scope>
    <source>
        <strain evidence="21">MG</strain>
    </source>
</reference>
<comment type="similarity">
    <text evidence="3">Belongs to the etk/wzc family.</text>
</comment>
<dbReference type="Pfam" id="PF13807">
    <property type="entry name" value="GNVR"/>
    <property type="match status" value="1"/>
</dbReference>
<dbReference type="Pfam" id="PF02706">
    <property type="entry name" value="Wzz"/>
    <property type="match status" value="1"/>
</dbReference>
<keyword evidence="10 21" id="KW-0418">Kinase</keyword>
<feature type="domain" description="AAA" evidence="19">
    <location>
        <begin position="638"/>
        <end position="750"/>
    </location>
</feature>
<evidence type="ECO:0000256" key="12">
    <source>
        <dbReference type="ARBA" id="ARBA00022989"/>
    </source>
</evidence>
<evidence type="ECO:0000256" key="11">
    <source>
        <dbReference type="ARBA" id="ARBA00022840"/>
    </source>
</evidence>
<organism evidence="21">
    <name type="scientific">Acidithiobacillus ferrianus</name>
    <dbReference type="NCBI Taxonomy" id="2678518"/>
    <lineage>
        <taxon>Bacteria</taxon>
        <taxon>Pseudomonadati</taxon>
        <taxon>Pseudomonadota</taxon>
        <taxon>Acidithiobacillia</taxon>
        <taxon>Acidithiobacillales</taxon>
        <taxon>Acidithiobacillaceae</taxon>
        <taxon>Acidithiobacillus</taxon>
    </lineage>
</organism>
<evidence type="ECO:0000256" key="3">
    <source>
        <dbReference type="ARBA" id="ARBA00008883"/>
    </source>
</evidence>